<dbReference type="GO" id="GO:0016829">
    <property type="term" value="F:lyase activity"/>
    <property type="evidence" value="ECO:0007669"/>
    <property type="project" value="UniProtKB-KW"/>
</dbReference>
<reference evidence="15 16" key="1">
    <citation type="submission" date="2016-10" db="EMBL/GenBank/DDBJ databases">
        <authorList>
            <person name="de Groot N.N."/>
        </authorList>
    </citation>
    <scope>NUCLEOTIDE SEQUENCE [LARGE SCALE GENOMIC DNA]</scope>
    <source>
        <strain evidence="15 16">DSM 16957</strain>
    </source>
</reference>
<dbReference type="CDD" id="cd01748">
    <property type="entry name" value="GATase1_IGP_Synthase"/>
    <property type="match status" value="1"/>
</dbReference>
<dbReference type="PANTHER" id="PTHR42701">
    <property type="entry name" value="IMIDAZOLE GLYCEROL PHOSPHATE SYNTHASE SUBUNIT HISH"/>
    <property type="match status" value="1"/>
</dbReference>
<dbReference type="OrthoDB" id="9807137at2"/>
<dbReference type="UniPathway" id="UPA00031">
    <property type="reaction ID" value="UER00010"/>
</dbReference>
<dbReference type="GO" id="GO:0000105">
    <property type="term" value="P:L-histidine biosynthetic process"/>
    <property type="evidence" value="ECO:0007669"/>
    <property type="project" value="UniProtKB-UniRule"/>
</dbReference>
<evidence type="ECO:0000256" key="13">
    <source>
        <dbReference type="PIRSR" id="PIRSR000495-1"/>
    </source>
</evidence>
<dbReference type="RefSeq" id="WP_091238888.1">
    <property type="nucleotide sequence ID" value="NZ_FNAG01000001.1"/>
</dbReference>
<evidence type="ECO:0000256" key="12">
    <source>
        <dbReference type="HAMAP-Rule" id="MF_00278"/>
    </source>
</evidence>
<evidence type="ECO:0000256" key="1">
    <source>
        <dbReference type="ARBA" id="ARBA00004496"/>
    </source>
</evidence>
<evidence type="ECO:0000256" key="4">
    <source>
        <dbReference type="ARBA" id="ARBA00022490"/>
    </source>
</evidence>
<evidence type="ECO:0000256" key="9">
    <source>
        <dbReference type="ARBA" id="ARBA00023239"/>
    </source>
</evidence>
<dbReference type="InterPro" id="IPR029062">
    <property type="entry name" value="Class_I_gatase-like"/>
</dbReference>
<sequence length="199" mass="21379">MRLAVIDSGVANIGSVCYALERLGVQATLVRSADELAQAERALLPGVGAAGAAMARLRELQLVDAIRAFPRPLFGICLGMQLLFERSAEGDVEGLGLIPAQVQKLKEFPGVRVPHMGWNRLHRERDSALLNDIAEGAQAYFVHSYAAPVGDYTLASSTHGEAFSAIVRRGNVAGAQFHPERSAAVGAQLLKNFMEWDGQ</sequence>
<organism evidence="15 16">
    <name type="scientific">Aquimonas voraii</name>
    <dbReference type="NCBI Taxonomy" id="265719"/>
    <lineage>
        <taxon>Bacteria</taxon>
        <taxon>Pseudomonadati</taxon>
        <taxon>Pseudomonadota</taxon>
        <taxon>Gammaproteobacteria</taxon>
        <taxon>Lysobacterales</taxon>
        <taxon>Lysobacteraceae</taxon>
        <taxon>Aquimonas</taxon>
    </lineage>
</organism>
<dbReference type="InterPro" id="IPR010139">
    <property type="entry name" value="Imidazole-glycPsynth_HisH"/>
</dbReference>
<keyword evidence="5 12" id="KW-0028">Amino-acid biosynthesis</keyword>
<dbReference type="SUPFAM" id="SSF52317">
    <property type="entry name" value="Class I glutamine amidotransferase-like"/>
    <property type="match status" value="1"/>
</dbReference>
<evidence type="ECO:0000256" key="6">
    <source>
        <dbReference type="ARBA" id="ARBA00022801"/>
    </source>
</evidence>
<dbReference type="Pfam" id="PF00117">
    <property type="entry name" value="GATase"/>
    <property type="match status" value="1"/>
</dbReference>
<evidence type="ECO:0000259" key="14">
    <source>
        <dbReference type="Pfam" id="PF00117"/>
    </source>
</evidence>
<dbReference type="EMBL" id="FNAG01000001">
    <property type="protein sequence ID" value="SDD20577.1"/>
    <property type="molecule type" value="Genomic_DNA"/>
</dbReference>
<name>A0A1G6SWL0_9GAMM</name>
<comment type="catalytic activity">
    <reaction evidence="10 12">
        <text>5-[(5-phospho-1-deoxy-D-ribulos-1-ylimino)methylamino]-1-(5-phospho-beta-D-ribosyl)imidazole-4-carboxamide + L-glutamine = D-erythro-1-(imidazol-4-yl)glycerol 3-phosphate + 5-amino-1-(5-phospho-beta-D-ribosyl)imidazole-4-carboxamide + L-glutamate + H(+)</text>
        <dbReference type="Rhea" id="RHEA:24793"/>
        <dbReference type="ChEBI" id="CHEBI:15378"/>
        <dbReference type="ChEBI" id="CHEBI:29985"/>
        <dbReference type="ChEBI" id="CHEBI:58278"/>
        <dbReference type="ChEBI" id="CHEBI:58359"/>
        <dbReference type="ChEBI" id="CHEBI:58475"/>
        <dbReference type="ChEBI" id="CHEBI:58525"/>
        <dbReference type="EC" id="4.3.2.10"/>
    </reaction>
</comment>
<evidence type="ECO:0000256" key="3">
    <source>
        <dbReference type="ARBA" id="ARBA00011152"/>
    </source>
</evidence>
<dbReference type="HAMAP" id="MF_00278">
    <property type="entry name" value="HisH"/>
    <property type="match status" value="1"/>
</dbReference>
<evidence type="ECO:0000256" key="2">
    <source>
        <dbReference type="ARBA" id="ARBA00005091"/>
    </source>
</evidence>
<evidence type="ECO:0000256" key="8">
    <source>
        <dbReference type="ARBA" id="ARBA00023102"/>
    </source>
</evidence>
<comment type="catalytic activity">
    <reaction evidence="11 12">
        <text>L-glutamine + H2O = L-glutamate + NH4(+)</text>
        <dbReference type="Rhea" id="RHEA:15889"/>
        <dbReference type="ChEBI" id="CHEBI:15377"/>
        <dbReference type="ChEBI" id="CHEBI:28938"/>
        <dbReference type="ChEBI" id="CHEBI:29985"/>
        <dbReference type="ChEBI" id="CHEBI:58359"/>
        <dbReference type="EC" id="3.5.1.2"/>
    </reaction>
</comment>
<dbReference type="PROSITE" id="PS51273">
    <property type="entry name" value="GATASE_TYPE_1"/>
    <property type="match status" value="1"/>
</dbReference>
<gene>
    <name evidence="12" type="primary">hisH</name>
    <name evidence="15" type="ORF">SAMN04488509_101707</name>
</gene>
<dbReference type="Proteomes" id="UP000199603">
    <property type="component" value="Unassembled WGS sequence"/>
</dbReference>
<keyword evidence="4 12" id="KW-0963">Cytoplasm</keyword>
<keyword evidence="6 12" id="KW-0378">Hydrolase</keyword>
<dbReference type="FunFam" id="3.40.50.880:FF:000009">
    <property type="entry name" value="Imidazole glycerol phosphate synthase subunit HisH"/>
    <property type="match status" value="1"/>
</dbReference>
<dbReference type="NCBIfam" id="TIGR01855">
    <property type="entry name" value="IMP_synth_hisH"/>
    <property type="match status" value="1"/>
</dbReference>
<dbReference type="PIRSF" id="PIRSF000495">
    <property type="entry name" value="Amidotransf_hisH"/>
    <property type="match status" value="1"/>
</dbReference>
<feature type="domain" description="Glutamine amidotransferase" evidence="14">
    <location>
        <begin position="5"/>
        <end position="194"/>
    </location>
</feature>
<dbReference type="EC" id="4.3.2.10" evidence="12"/>
<dbReference type="AlphaFoldDB" id="A0A1G6SWL0"/>
<keyword evidence="8 12" id="KW-0368">Histidine biosynthesis</keyword>
<keyword evidence="9 12" id="KW-0456">Lyase</keyword>
<dbReference type="EC" id="3.5.1.2" evidence="12"/>
<evidence type="ECO:0000256" key="5">
    <source>
        <dbReference type="ARBA" id="ARBA00022605"/>
    </source>
</evidence>
<comment type="function">
    <text evidence="12">IGPS catalyzes the conversion of PRFAR and glutamine to IGP, AICAR and glutamate. The HisH subunit catalyzes the hydrolysis of glutamine to glutamate and ammonia as part of the synthesis of IGP and AICAR. The resulting ammonia molecule is channeled to the active site of HisF.</text>
</comment>
<evidence type="ECO:0000313" key="15">
    <source>
        <dbReference type="EMBL" id="SDD20577.1"/>
    </source>
</evidence>
<dbReference type="GO" id="GO:0005737">
    <property type="term" value="C:cytoplasm"/>
    <property type="evidence" value="ECO:0007669"/>
    <property type="project" value="UniProtKB-SubCell"/>
</dbReference>
<comment type="subcellular location">
    <subcellularLocation>
        <location evidence="1 12">Cytoplasm</location>
    </subcellularLocation>
</comment>
<dbReference type="GO" id="GO:0000107">
    <property type="term" value="F:imidazoleglycerol-phosphate synthase activity"/>
    <property type="evidence" value="ECO:0007669"/>
    <property type="project" value="UniProtKB-UniRule"/>
</dbReference>
<accession>A0A1G6SWL0</accession>
<dbReference type="PROSITE" id="PS51274">
    <property type="entry name" value="GATASE_COBBQ"/>
    <property type="match status" value="1"/>
</dbReference>
<protein>
    <recommendedName>
        <fullName evidence="12">Imidazole glycerol phosphate synthase subunit HisH</fullName>
        <ecNumber evidence="12">4.3.2.10</ecNumber>
    </recommendedName>
    <alternativeName>
        <fullName evidence="12">IGP synthase glutaminase subunit</fullName>
        <ecNumber evidence="12">3.5.1.2</ecNumber>
    </alternativeName>
    <alternativeName>
        <fullName evidence="12">IGP synthase subunit HisH</fullName>
    </alternativeName>
    <alternativeName>
        <fullName evidence="12">ImGP synthase subunit HisH</fullName>
        <shortName evidence="12">IGPS subunit HisH</shortName>
    </alternativeName>
</protein>
<evidence type="ECO:0000256" key="11">
    <source>
        <dbReference type="ARBA" id="ARBA00049534"/>
    </source>
</evidence>
<feature type="active site" description="Nucleophile" evidence="12 13">
    <location>
        <position position="77"/>
    </location>
</feature>
<keyword evidence="16" id="KW-1185">Reference proteome</keyword>
<dbReference type="STRING" id="265719.SAMN04488509_101707"/>
<proteinExistence type="inferred from homology"/>
<feature type="active site" evidence="12 13">
    <location>
        <position position="180"/>
    </location>
</feature>
<dbReference type="GO" id="GO:0004359">
    <property type="term" value="F:glutaminase activity"/>
    <property type="evidence" value="ECO:0007669"/>
    <property type="project" value="UniProtKB-EC"/>
</dbReference>
<dbReference type="InterPro" id="IPR017926">
    <property type="entry name" value="GATASE"/>
</dbReference>
<comment type="pathway">
    <text evidence="2 12">Amino-acid biosynthesis; L-histidine biosynthesis; L-histidine from 5-phospho-alpha-D-ribose 1-diphosphate: step 5/9.</text>
</comment>
<evidence type="ECO:0000256" key="7">
    <source>
        <dbReference type="ARBA" id="ARBA00022962"/>
    </source>
</evidence>
<evidence type="ECO:0000256" key="10">
    <source>
        <dbReference type="ARBA" id="ARBA00047838"/>
    </source>
</evidence>
<dbReference type="Gene3D" id="3.40.50.880">
    <property type="match status" value="1"/>
</dbReference>
<dbReference type="PANTHER" id="PTHR42701:SF1">
    <property type="entry name" value="IMIDAZOLE GLYCEROL PHOSPHATE SYNTHASE SUBUNIT HISH"/>
    <property type="match status" value="1"/>
</dbReference>
<evidence type="ECO:0000313" key="16">
    <source>
        <dbReference type="Proteomes" id="UP000199603"/>
    </source>
</evidence>
<comment type="subunit">
    <text evidence="3 12">Heterodimer of HisH and HisF.</text>
</comment>
<feature type="active site" evidence="12 13">
    <location>
        <position position="178"/>
    </location>
</feature>
<keyword evidence="7 12" id="KW-0315">Glutamine amidotransferase</keyword>